<sequence>MTFGARSSIVSFSTPGVKNEMKAADRDYKSSIDYAALGNRLRAYRVGASLLAEDVAEQLGISRAVVYRLEKGEIVKIETLERLAALLNTSMASLLGVEVEYYPTALGLFERMRQLEESADRILAHFEPISLLLTSDGYLPLLREMLFEASPGSQAKAPSAADIDKMLQIMAERRAFFQKRRPHIVSLIGLRELERFVQTGLVGRVDLPEKTRAVRRLAARREVDRIADLMESEPIDVQIGLIDDAMPASTFQVFSGRESSVLAVSPFRLGELPNVRNGIATVTASPEAVRMYEDMIAKLWKSAYKGKAGAQHLRKLLERLQ</sequence>
<dbReference type="Proteomes" id="UP000035170">
    <property type="component" value="Unassembled WGS sequence"/>
</dbReference>
<reference evidence="2 3" key="1">
    <citation type="submission" date="2015-03" db="EMBL/GenBank/DDBJ databases">
        <title>Genome sequence of Variovorax paradoxus TBEA6.</title>
        <authorList>
            <person name="Poehlein A."/>
            <person name="Schuldes J."/>
            <person name="Wuebbeler J.H."/>
            <person name="Hiessl S."/>
            <person name="Steinbuechel A."/>
            <person name="Daniel R."/>
        </authorList>
    </citation>
    <scope>NUCLEOTIDE SEQUENCE [LARGE SCALE GENOMIC DNA]</scope>
    <source>
        <strain evidence="2 3">TBEA6</strain>
    </source>
</reference>
<comment type="caution">
    <text evidence="2">The sequence shown here is derived from an EMBL/GenBank/DDBJ whole genome shotgun (WGS) entry which is preliminary data.</text>
</comment>
<dbReference type="EMBL" id="JZWI01000007">
    <property type="protein sequence ID" value="KLN57228.1"/>
    <property type="molecule type" value="Genomic_DNA"/>
</dbReference>
<organism evidence="2 3">
    <name type="scientific">Variovorax paradoxus</name>
    <dbReference type="NCBI Taxonomy" id="34073"/>
    <lineage>
        <taxon>Bacteria</taxon>
        <taxon>Pseudomonadati</taxon>
        <taxon>Pseudomonadota</taxon>
        <taxon>Betaproteobacteria</taxon>
        <taxon>Burkholderiales</taxon>
        <taxon>Comamonadaceae</taxon>
        <taxon>Variovorax</taxon>
    </lineage>
</organism>
<keyword evidence="3" id="KW-1185">Reference proteome</keyword>
<dbReference type="Pfam" id="PF13560">
    <property type="entry name" value="HTH_31"/>
    <property type="match status" value="1"/>
</dbReference>
<accession>A0A0H2M4C2</accession>
<dbReference type="InterPro" id="IPR001387">
    <property type="entry name" value="Cro/C1-type_HTH"/>
</dbReference>
<name>A0A0H2M4C2_VARPD</name>
<dbReference type="PATRIC" id="fig|34073.19.peg.1332"/>
<gene>
    <name evidence="2" type="ORF">VPARA_13080</name>
</gene>
<dbReference type="CDD" id="cd00093">
    <property type="entry name" value="HTH_XRE"/>
    <property type="match status" value="1"/>
</dbReference>
<dbReference type="SMART" id="SM00530">
    <property type="entry name" value="HTH_XRE"/>
    <property type="match status" value="1"/>
</dbReference>
<evidence type="ECO:0000313" key="2">
    <source>
        <dbReference type="EMBL" id="KLN57228.1"/>
    </source>
</evidence>
<dbReference type="AlphaFoldDB" id="A0A0H2M4C2"/>
<dbReference type="InterPro" id="IPR010982">
    <property type="entry name" value="Lambda_DNA-bd_dom_sf"/>
</dbReference>
<evidence type="ECO:0000259" key="1">
    <source>
        <dbReference type="PROSITE" id="PS50943"/>
    </source>
</evidence>
<protein>
    <submittedName>
        <fullName evidence="2">Helix-turn-helix protein</fullName>
    </submittedName>
</protein>
<proteinExistence type="predicted"/>
<evidence type="ECO:0000313" key="3">
    <source>
        <dbReference type="Proteomes" id="UP000035170"/>
    </source>
</evidence>
<dbReference type="GO" id="GO:0003677">
    <property type="term" value="F:DNA binding"/>
    <property type="evidence" value="ECO:0007669"/>
    <property type="project" value="InterPro"/>
</dbReference>
<feature type="domain" description="HTH cro/C1-type" evidence="1">
    <location>
        <begin position="41"/>
        <end position="94"/>
    </location>
</feature>
<dbReference type="SUPFAM" id="SSF47413">
    <property type="entry name" value="lambda repressor-like DNA-binding domains"/>
    <property type="match status" value="1"/>
</dbReference>
<dbReference type="PROSITE" id="PS50943">
    <property type="entry name" value="HTH_CROC1"/>
    <property type="match status" value="1"/>
</dbReference>
<dbReference type="Gene3D" id="1.10.260.40">
    <property type="entry name" value="lambda repressor-like DNA-binding domains"/>
    <property type="match status" value="1"/>
</dbReference>